<dbReference type="AlphaFoldDB" id="A0A5J4U934"/>
<proteinExistence type="predicted"/>
<comment type="caution">
    <text evidence="1">The sequence shown here is derived from an EMBL/GenBank/DDBJ whole genome shotgun (WGS) entry which is preliminary data.</text>
</comment>
<protein>
    <submittedName>
        <fullName evidence="1">Uncharacterized protein</fullName>
    </submittedName>
</protein>
<dbReference type="Proteomes" id="UP000324800">
    <property type="component" value="Unassembled WGS sequence"/>
</dbReference>
<evidence type="ECO:0000313" key="1">
    <source>
        <dbReference type="EMBL" id="KAA6367416.1"/>
    </source>
</evidence>
<feature type="non-terminal residue" evidence="1">
    <location>
        <position position="1"/>
    </location>
</feature>
<organism evidence="1 2">
    <name type="scientific">Streblomastix strix</name>
    <dbReference type="NCBI Taxonomy" id="222440"/>
    <lineage>
        <taxon>Eukaryota</taxon>
        <taxon>Metamonada</taxon>
        <taxon>Preaxostyla</taxon>
        <taxon>Oxymonadida</taxon>
        <taxon>Streblomastigidae</taxon>
        <taxon>Streblomastix</taxon>
    </lineage>
</organism>
<evidence type="ECO:0000313" key="2">
    <source>
        <dbReference type="Proteomes" id="UP000324800"/>
    </source>
</evidence>
<gene>
    <name evidence="1" type="ORF">EZS28_037057</name>
</gene>
<accession>A0A5J4U934</accession>
<name>A0A5J4U934_9EUKA</name>
<sequence>YDGELTYIRYIHLVWYIGTHMDTTRWEEIELDMAAKISRPHLSRFLVVGLIAQYCL</sequence>
<dbReference type="EMBL" id="SNRW01018353">
    <property type="protein sequence ID" value="KAA6367416.1"/>
    <property type="molecule type" value="Genomic_DNA"/>
</dbReference>
<reference evidence="1 2" key="1">
    <citation type="submission" date="2019-03" db="EMBL/GenBank/DDBJ databases">
        <title>Single cell metagenomics reveals metabolic interactions within the superorganism composed of flagellate Streblomastix strix and complex community of Bacteroidetes bacteria on its surface.</title>
        <authorList>
            <person name="Treitli S.C."/>
            <person name="Kolisko M."/>
            <person name="Husnik F."/>
            <person name="Keeling P."/>
            <person name="Hampl V."/>
        </authorList>
    </citation>
    <scope>NUCLEOTIDE SEQUENCE [LARGE SCALE GENOMIC DNA]</scope>
    <source>
        <strain evidence="1">ST1C</strain>
    </source>
</reference>